<evidence type="ECO:0000313" key="6">
    <source>
        <dbReference type="EMBL" id="NJP68749.1"/>
    </source>
</evidence>
<evidence type="ECO:0000256" key="2">
    <source>
        <dbReference type="ARBA" id="ARBA00023002"/>
    </source>
</evidence>
<dbReference type="PROSITE" id="PS00061">
    <property type="entry name" value="ADH_SHORT"/>
    <property type="match status" value="1"/>
</dbReference>
<dbReference type="EMBL" id="JAAVJB010000270">
    <property type="protein sequence ID" value="NJP68749.1"/>
    <property type="molecule type" value="Genomic_DNA"/>
</dbReference>
<keyword evidence="7" id="KW-1185">Reference proteome</keyword>
<sequence length="259" mass="27307">MTTDQDAGAAGAASPSPPTSDPPVIAITGAGRGLGLLTTAELLRRGSLVIANHRSESEELRLLTKEFPDRLVMLPGDIGEEATAVALAGAARKLGRLDAVVHNAGIARDEALVRMPAEDWDLVHRTNVRGAFLVTKHALRLMMRRRTGRMVYVSSVVAHTGNPGQAAYAASKSALQGLSQSVAQEYAPYNIRTVVVSPGLLDTGLATHIPDAHRSRLLSHSLGGETDARHTAALIAYLTTPESASINATVVRADGGIRY</sequence>
<evidence type="ECO:0000256" key="1">
    <source>
        <dbReference type="ARBA" id="ARBA00006484"/>
    </source>
</evidence>
<dbReference type="PANTHER" id="PTHR42760:SF133">
    <property type="entry name" value="3-OXOACYL-[ACYL-CARRIER-PROTEIN] REDUCTASE"/>
    <property type="match status" value="1"/>
</dbReference>
<dbReference type="PRINTS" id="PR00080">
    <property type="entry name" value="SDRFAMILY"/>
</dbReference>
<accession>A0ABX1ASG8</accession>
<dbReference type="InterPro" id="IPR002347">
    <property type="entry name" value="SDR_fam"/>
</dbReference>
<evidence type="ECO:0000259" key="5">
    <source>
        <dbReference type="SMART" id="SM00822"/>
    </source>
</evidence>
<feature type="region of interest" description="Disordered" evidence="4">
    <location>
        <begin position="1"/>
        <end position="23"/>
    </location>
</feature>
<protein>
    <submittedName>
        <fullName evidence="6">SDR family oxidoreductase</fullName>
    </submittedName>
</protein>
<dbReference type="Pfam" id="PF00106">
    <property type="entry name" value="adh_short"/>
    <property type="match status" value="1"/>
</dbReference>
<dbReference type="RefSeq" id="WP_167935231.1">
    <property type="nucleotide sequence ID" value="NZ_JAAVJB010000270.1"/>
</dbReference>
<dbReference type="InterPro" id="IPR020904">
    <property type="entry name" value="Sc_DH/Rdtase_CS"/>
</dbReference>
<keyword evidence="2" id="KW-0560">Oxidoreductase</keyword>
<feature type="domain" description="Ketoreductase" evidence="5">
    <location>
        <begin position="23"/>
        <end position="203"/>
    </location>
</feature>
<dbReference type="InterPro" id="IPR036291">
    <property type="entry name" value="NAD(P)-bd_dom_sf"/>
</dbReference>
<gene>
    <name evidence="6" type="ORF">HCJ92_21255</name>
</gene>
<reference evidence="6 7" key="1">
    <citation type="submission" date="2020-03" db="EMBL/GenBank/DDBJ databases">
        <title>Draft genome of Streptomyces sp. ventii, isolated from the Axial Seamount in the Pacific Ocean, and resequencing of the two type strains Streptomyces lonarensis strain NCL 716 and Streptomyces bohaiensis strain 11A07.</title>
        <authorList>
            <person name="Loughran R.M."/>
            <person name="Pfannmuller K.M."/>
            <person name="Wasson B.J."/>
            <person name="Deadmond M.C."/>
            <person name="Paddock B.E."/>
            <person name="Koyack M.J."/>
            <person name="Gallegos D.A."/>
            <person name="Mitchell E.A."/>
            <person name="Ushijima B."/>
            <person name="Saw J.H."/>
            <person name="Mcphail K.L."/>
            <person name="Videau P."/>
        </authorList>
    </citation>
    <scope>NUCLEOTIDE SEQUENCE [LARGE SCALE GENOMIC DNA]</scope>
    <source>
        <strain evidence="7">5675061</strain>
    </source>
</reference>
<dbReference type="PRINTS" id="PR00081">
    <property type="entry name" value="GDHRDH"/>
</dbReference>
<feature type="compositionally biased region" description="Low complexity" evidence="4">
    <location>
        <begin position="1"/>
        <end position="14"/>
    </location>
</feature>
<dbReference type="PANTHER" id="PTHR42760">
    <property type="entry name" value="SHORT-CHAIN DEHYDROGENASES/REDUCTASES FAMILY MEMBER"/>
    <property type="match status" value="1"/>
</dbReference>
<proteinExistence type="inferred from homology"/>
<dbReference type="Proteomes" id="UP000746503">
    <property type="component" value="Unassembled WGS sequence"/>
</dbReference>
<organism evidence="6 7">
    <name type="scientific">Streptomyces spiramenti</name>
    <dbReference type="NCBI Taxonomy" id="2720606"/>
    <lineage>
        <taxon>Bacteria</taxon>
        <taxon>Bacillati</taxon>
        <taxon>Actinomycetota</taxon>
        <taxon>Actinomycetes</taxon>
        <taxon>Kitasatosporales</taxon>
        <taxon>Streptomycetaceae</taxon>
        <taxon>Streptomyces</taxon>
    </lineage>
</organism>
<evidence type="ECO:0000256" key="4">
    <source>
        <dbReference type="SAM" id="MobiDB-lite"/>
    </source>
</evidence>
<dbReference type="InterPro" id="IPR057326">
    <property type="entry name" value="KR_dom"/>
</dbReference>
<evidence type="ECO:0000256" key="3">
    <source>
        <dbReference type="RuleBase" id="RU000363"/>
    </source>
</evidence>
<dbReference type="Gene3D" id="3.40.50.720">
    <property type="entry name" value="NAD(P)-binding Rossmann-like Domain"/>
    <property type="match status" value="1"/>
</dbReference>
<dbReference type="SMART" id="SM00822">
    <property type="entry name" value="PKS_KR"/>
    <property type="match status" value="1"/>
</dbReference>
<name>A0ABX1ASG8_9ACTN</name>
<comment type="caution">
    <text evidence="6">The sequence shown here is derived from an EMBL/GenBank/DDBJ whole genome shotgun (WGS) entry which is preliminary data.</text>
</comment>
<dbReference type="SUPFAM" id="SSF51735">
    <property type="entry name" value="NAD(P)-binding Rossmann-fold domains"/>
    <property type="match status" value="1"/>
</dbReference>
<comment type="similarity">
    <text evidence="1 3">Belongs to the short-chain dehydrogenases/reductases (SDR) family.</text>
</comment>
<evidence type="ECO:0000313" key="7">
    <source>
        <dbReference type="Proteomes" id="UP000746503"/>
    </source>
</evidence>